<name>A0A5M8P366_9BACT</name>
<organism evidence="1 2">
    <name type="scientific">Candidatus Ordinivivax streblomastigis</name>
    <dbReference type="NCBI Taxonomy" id="2540710"/>
    <lineage>
        <taxon>Bacteria</taxon>
        <taxon>Pseudomonadati</taxon>
        <taxon>Bacteroidota</taxon>
        <taxon>Bacteroidia</taxon>
        <taxon>Bacteroidales</taxon>
        <taxon>Candidatus Ordinivivax</taxon>
    </lineage>
</organism>
<dbReference type="Proteomes" id="UP000324575">
    <property type="component" value="Unassembled WGS sequence"/>
</dbReference>
<gene>
    <name evidence="1" type="ORF">EZS26_001207</name>
</gene>
<reference evidence="1 2" key="1">
    <citation type="submission" date="2019-03" db="EMBL/GenBank/DDBJ databases">
        <title>Single cell metagenomics reveals metabolic interactions within the superorganism composed of flagellate Streblomastix strix and complex community of Bacteroidetes bacteria on its surface.</title>
        <authorList>
            <person name="Treitli S.C."/>
            <person name="Kolisko M."/>
            <person name="Husnik F."/>
            <person name="Keeling P."/>
            <person name="Hampl V."/>
        </authorList>
    </citation>
    <scope>NUCLEOTIDE SEQUENCE [LARGE SCALE GENOMIC DNA]</scope>
    <source>
        <strain evidence="1">St1</strain>
    </source>
</reference>
<dbReference type="EMBL" id="SNRX01000006">
    <property type="protein sequence ID" value="KAA6302700.1"/>
    <property type="molecule type" value="Genomic_DNA"/>
</dbReference>
<accession>A0A5M8P366</accession>
<comment type="caution">
    <text evidence="1">The sequence shown here is derived from an EMBL/GenBank/DDBJ whole genome shotgun (WGS) entry which is preliminary data.</text>
</comment>
<evidence type="ECO:0000313" key="2">
    <source>
        <dbReference type="Proteomes" id="UP000324575"/>
    </source>
</evidence>
<proteinExistence type="predicted"/>
<protein>
    <recommendedName>
        <fullName evidence="3">DUF600 family protein</fullName>
    </recommendedName>
</protein>
<dbReference type="AlphaFoldDB" id="A0A5M8P366"/>
<evidence type="ECO:0008006" key="3">
    <source>
        <dbReference type="Google" id="ProtNLM"/>
    </source>
</evidence>
<evidence type="ECO:0000313" key="1">
    <source>
        <dbReference type="EMBL" id="KAA6302700.1"/>
    </source>
</evidence>
<sequence length="148" mass="17109">MIENNKSLHLLLKSAVVAALENYKLANEESFLGDIYIYYSKDNQTLTFFDDTEKELYTVQLNENEELSESDLQQAVQEAACLILSELEKENIFEQDFISKPFAISWVDDDFVVQSELLFIDDDTLKLGGDLWSGLDKDLNDFFKQLMQ</sequence>